<reference evidence="16" key="1">
    <citation type="submission" date="2018-12" db="EMBL/GenBank/DDBJ databases">
        <title>Tengunoibacter tsumagoiensis gen. nov., sp. nov., Dictyobacter kobayashii sp. nov., D. alpinus sp. nov., and D. joshuensis sp. nov. and description of Dictyobacteraceae fam. nov. within the order Ktedonobacterales isolated from Tengu-no-mugimeshi.</title>
        <authorList>
            <person name="Wang C.M."/>
            <person name="Zheng Y."/>
            <person name="Sakai Y."/>
            <person name="Toyoda A."/>
            <person name="Minakuchi Y."/>
            <person name="Abe K."/>
            <person name="Yokota A."/>
            <person name="Yabe S."/>
        </authorList>
    </citation>
    <scope>NUCLEOTIDE SEQUENCE [LARGE SCALE GENOMIC DNA]</scope>
    <source>
        <strain evidence="16">Uno11</strain>
    </source>
</reference>
<evidence type="ECO:0000256" key="7">
    <source>
        <dbReference type="ARBA" id="ARBA00012414"/>
    </source>
</evidence>
<evidence type="ECO:0000256" key="11">
    <source>
        <dbReference type="ARBA" id="ARBA00022801"/>
    </source>
</evidence>
<feature type="domain" description="Phosphoribosyl-AMP cyclohydrolase" evidence="14">
    <location>
        <begin position="25"/>
        <end position="98"/>
    </location>
</feature>
<dbReference type="EMBL" id="BIFS01000001">
    <property type="protein sequence ID" value="GCE16462.1"/>
    <property type="molecule type" value="Genomic_DNA"/>
</dbReference>
<evidence type="ECO:0000256" key="4">
    <source>
        <dbReference type="ARBA" id="ARBA00005204"/>
    </source>
</evidence>
<accession>A0A402ABJ3</accession>
<dbReference type="PANTHER" id="PTHR42945">
    <property type="entry name" value="HISTIDINE BIOSYNTHESIS BIFUNCTIONAL PROTEIN"/>
    <property type="match status" value="1"/>
</dbReference>
<dbReference type="Proteomes" id="UP000287188">
    <property type="component" value="Unassembled WGS sequence"/>
</dbReference>
<comment type="pathway">
    <text evidence="4">Amino-acid biosynthesis; L-histidine biosynthesis; L-histidine from 5-phospho-alpha-D-ribose 1-diphosphate: step 2/9.</text>
</comment>
<dbReference type="EC" id="3.6.1.31" evidence="7"/>
<dbReference type="RefSeq" id="WP_126548357.1">
    <property type="nucleotide sequence ID" value="NZ_BIFS01000001.1"/>
</dbReference>
<dbReference type="AlphaFoldDB" id="A0A402ABJ3"/>
<evidence type="ECO:0000256" key="2">
    <source>
        <dbReference type="ARBA" id="ARBA00001460"/>
    </source>
</evidence>
<dbReference type="InterPro" id="IPR038019">
    <property type="entry name" value="PRib_AMP_CycHydrolase_sf"/>
</dbReference>
<keyword evidence="13" id="KW-0472">Membrane</keyword>
<dbReference type="NCBIfam" id="NF000768">
    <property type="entry name" value="PRK00051.1"/>
    <property type="match status" value="1"/>
</dbReference>
<dbReference type="InterPro" id="IPR002496">
    <property type="entry name" value="PRib_AMP_CycHydrolase_dom"/>
</dbReference>
<evidence type="ECO:0000256" key="9">
    <source>
        <dbReference type="ARBA" id="ARBA00017720"/>
    </source>
</evidence>
<proteinExistence type="inferred from homology"/>
<evidence type="ECO:0000256" key="6">
    <source>
        <dbReference type="ARBA" id="ARBA00008299"/>
    </source>
</evidence>
<evidence type="ECO:0000256" key="12">
    <source>
        <dbReference type="ARBA" id="ARBA00023102"/>
    </source>
</evidence>
<keyword evidence="12" id="KW-0368">Histidine biosynthesis</keyword>
<dbReference type="OrthoDB" id="9795769at2"/>
<protein>
    <recommendedName>
        <fullName evidence="9">Histidine biosynthesis bifunctional protein HisIE</fullName>
        <ecNumber evidence="8">3.5.4.19</ecNumber>
        <ecNumber evidence="7">3.6.1.31</ecNumber>
    </recommendedName>
</protein>
<dbReference type="PANTHER" id="PTHR42945:SF1">
    <property type="entry name" value="HISTIDINE BIOSYNTHESIS BIFUNCTIONAL PROTEIN HIS7"/>
    <property type="match status" value="1"/>
</dbReference>
<evidence type="ECO:0000256" key="8">
    <source>
        <dbReference type="ARBA" id="ARBA00012721"/>
    </source>
</evidence>
<comment type="similarity">
    <text evidence="6">In the N-terminal section; belongs to the PRA-CH family.</text>
</comment>
<name>A0A402ABJ3_9CHLR</name>
<evidence type="ECO:0000313" key="16">
    <source>
        <dbReference type="Proteomes" id="UP000287188"/>
    </source>
</evidence>
<dbReference type="FunFam" id="3.10.20.810:FF:000001">
    <property type="entry name" value="Histidine biosynthesis bifunctional protein HisIE"/>
    <property type="match status" value="1"/>
</dbReference>
<evidence type="ECO:0000313" key="15">
    <source>
        <dbReference type="EMBL" id="GCE16462.1"/>
    </source>
</evidence>
<keyword evidence="16" id="KW-1185">Reference proteome</keyword>
<evidence type="ECO:0000256" key="10">
    <source>
        <dbReference type="ARBA" id="ARBA00022605"/>
    </source>
</evidence>
<sequence length="312" mass="35448">MLKFDSQGLVPAVIVDDTTGDVLLVAFMNQDAYQLTRETGQTHFFSRSRNKIWHKGEQSGNVQEVRDIFINCEENSLLVRVHQRGEAACHEGYHSCYYRRILPDESYEVVAERIFDPEDVYTTEQSEEEPMPTDNEQAQTPQELEQALRQLYAVYLSLRDQDHTATSNTSRLLHEKNHGFLAGRLRDELGELIGVERGEHVHTGLQEDTALEGSQVGYWLFLLAAINQMNYDTFNPHSAILQGFTAHYTVAQIDELRQQAIEQLSGNEPIQHIRGLLAGFSIIGWACVSAGISPLVPVEYDLDQMRRKGLIK</sequence>
<keyword evidence="13" id="KW-0812">Transmembrane</keyword>
<evidence type="ECO:0000256" key="13">
    <source>
        <dbReference type="SAM" id="Phobius"/>
    </source>
</evidence>
<feature type="transmembrane region" description="Helical" evidence="13">
    <location>
        <begin position="276"/>
        <end position="298"/>
    </location>
</feature>
<comment type="similarity">
    <text evidence="5">In the C-terminal section; belongs to the PRA-PH family.</text>
</comment>
<keyword evidence="10" id="KW-0028">Amino-acid biosynthesis</keyword>
<dbReference type="SUPFAM" id="SSF141734">
    <property type="entry name" value="HisI-like"/>
    <property type="match status" value="1"/>
</dbReference>
<organism evidence="15 16">
    <name type="scientific">Dictyobacter kobayashii</name>
    <dbReference type="NCBI Taxonomy" id="2014872"/>
    <lineage>
        <taxon>Bacteria</taxon>
        <taxon>Bacillati</taxon>
        <taxon>Chloroflexota</taxon>
        <taxon>Ktedonobacteria</taxon>
        <taxon>Ktedonobacterales</taxon>
        <taxon>Dictyobacteraceae</taxon>
        <taxon>Dictyobacter</taxon>
    </lineage>
</organism>
<evidence type="ECO:0000256" key="3">
    <source>
        <dbReference type="ARBA" id="ARBA00005169"/>
    </source>
</evidence>
<comment type="pathway">
    <text evidence="3">Amino-acid biosynthesis; L-histidine biosynthesis; L-histidine from 5-phospho-alpha-D-ribose 1-diphosphate: step 3/9.</text>
</comment>
<evidence type="ECO:0000256" key="5">
    <source>
        <dbReference type="ARBA" id="ARBA00007731"/>
    </source>
</evidence>
<keyword evidence="11" id="KW-0378">Hydrolase</keyword>
<evidence type="ECO:0000259" key="14">
    <source>
        <dbReference type="Pfam" id="PF01502"/>
    </source>
</evidence>
<dbReference type="EC" id="3.5.4.19" evidence="8"/>
<evidence type="ECO:0000256" key="1">
    <source>
        <dbReference type="ARBA" id="ARBA00000024"/>
    </source>
</evidence>
<dbReference type="GO" id="GO:0000105">
    <property type="term" value="P:L-histidine biosynthetic process"/>
    <property type="evidence" value="ECO:0007669"/>
    <property type="project" value="UniProtKB-UniPathway"/>
</dbReference>
<dbReference type="Gene3D" id="3.10.20.810">
    <property type="entry name" value="Phosphoribosyl-AMP cyclohydrolase"/>
    <property type="match status" value="1"/>
</dbReference>
<comment type="caution">
    <text evidence="15">The sequence shown here is derived from an EMBL/GenBank/DDBJ whole genome shotgun (WGS) entry which is preliminary data.</text>
</comment>
<dbReference type="GO" id="GO:0004636">
    <property type="term" value="F:phosphoribosyl-ATP diphosphatase activity"/>
    <property type="evidence" value="ECO:0007669"/>
    <property type="project" value="UniProtKB-EC"/>
</dbReference>
<dbReference type="GO" id="GO:0004635">
    <property type="term" value="F:phosphoribosyl-AMP cyclohydrolase activity"/>
    <property type="evidence" value="ECO:0007669"/>
    <property type="project" value="UniProtKB-EC"/>
</dbReference>
<dbReference type="Pfam" id="PF01502">
    <property type="entry name" value="PRA-CH"/>
    <property type="match status" value="1"/>
</dbReference>
<gene>
    <name evidence="15" type="ORF">KDK_02620</name>
</gene>
<comment type="catalytic activity">
    <reaction evidence="2">
        <text>1-(5-phospho-beta-D-ribosyl)-ATP + H2O = 1-(5-phospho-beta-D-ribosyl)-5'-AMP + diphosphate + H(+)</text>
        <dbReference type="Rhea" id="RHEA:22828"/>
        <dbReference type="ChEBI" id="CHEBI:15377"/>
        <dbReference type="ChEBI" id="CHEBI:15378"/>
        <dbReference type="ChEBI" id="CHEBI:33019"/>
        <dbReference type="ChEBI" id="CHEBI:59457"/>
        <dbReference type="ChEBI" id="CHEBI:73183"/>
        <dbReference type="EC" id="3.6.1.31"/>
    </reaction>
</comment>
<comment type="catalytic activity">
    <reaction evidence="1">
        <text>1-(5-phospho-beta-D-ribosyl)-5'-AMP + H2O = 1-(5-phospho-beta-D-ribosyl)-5-[(5-phospho-beta-D-ribosylamino)methylideneamino]imidazole-4-carboxamide</text>
        <dbReference type="Rhea" id="RHEA:20049"/>
        <dbReference type="ChEBI" id="CHEBI:15377"/>
        <dbReference type="ChEBI" id="CHEBI:58435"/>
        <dbReference type="ChEBI" id="CHEBI:59457"/>
        <dbReference type="EC" id="3.5.4.19"/>
    </reaction>
</comment>
<keyword evidence="13" id="KW-1133">Transmembrane helix</keyword>
<dbReference type="UniPathway" id="UPA00031">
    <property type="reaction ID" value="UER00008"/>
</dbReference>